<protein>
    <recommendedName>
        <fullName evidence="5">F-box domain-containing protein</fullName>
    </recommendedName>
</protein>
<keyword evidence="2" id="KW-1133">Transmembrane helix</keyword>
<evidence type="ECO:0000313" key="3">
    <source>
        <dbReference type="EMBL" id="KAK3202496.1"/>
    </source>
</evidence>
<comment type="caution">
    <text evidence="3">The sequence shown here is derived from an EMBL/GenBank/DDBJ whole genome shotgun (WGS) entry which is preliminary data.</text>
</comment>
<dbReference type="Proteomes" id="UP001280581">
    <property type="component" value="Unassembled WGS sequence"/>
</dbReference>
<name>A0AAN6LSJ5_9PLEO</name>
<accession>A0AAN6LSJ5</accession>
<feature type="region of interest" description="Disordered" evidence="1">
    <location>
        <begin position="326"/>
        <end position="427"/>
    </location>
</feature>
<sequence>MALDFLTGCYGWRPTKLSNLDGNLTRAWIHILHIILIIPSAIAGFKARGYYRLTLQHPELSQLPYDENANLAFYLTYVGSVVIFAWIFLSSFLLLATPRREWTLLHGVINLALTVTVGMGTVMQARFLPANTVSCNGMNKPENQMMDGHYIFFSLFALITKNDLGKTESVCKSMINNWTTASSVVFFVCVLTYISIFFDEREYSLLNTFRPVVWLGFALFSPFFIVHWMLESVFPRIRLYISFARKSREVIRSKESIDIPLQTQFKPQWEGYHIPKTKLMKVLNIEHVLLNVVKYMHHRDVVNLSLACRAVREAVYPARDLEFRRPKLEKASPPSHSQAPAIPSPHKLTSSQAAASPLPPPASTATPKSAPPASTPPSTPVSPAAATSTAPPTAQPATTRRSRSACNAPSATPASANATARTAASSSRTAVERAWWFPWGSCRRRGSGAAQQRLRINMTVNWSDPEVKDRILAAIVGSVGGVLNVKEIARLFGPTATVSAIENFLRKPKARGRELVAAAAAGGSASSMASPAKTGSGKATPVKRASPVIKDAVKAGRVNKGSPKKATPKKAAMTKDEIKDEVFGEDDIVGDI</sequence>
<keyword evidence="2" id="KW-0472">Membrane</keyword>
<reference evidence="3 4" key="1">
    <citation type="submission" date="2021-02" db="EMBL/GenBank/DDBJ databases">
        <title>Genome assembly of Pseudopithomyces chartarum.</title>
        <authorList>
            <person name="Jauregui R."/>
            <person name="Singh J."/>
            <person name="Voisey C."/>
        </authorList>
    </citation>
    <scope>NUCLEOTIDE SEQUENCE [LARGE SCALE GENOMIC DNA]</scope>
    <source>
        <strain evidence="3 4">AGR01</strain>
    </source>
</reference>
<keyword evidence="4" id="KW-1185">Reference proteome</keyword>
<dbReference type="AlphaFoldDB" id="A0AAN6LSJ5"/>
<evidence type="ECO:0000313" key="4">
    <source>
        <dbReference type="Proteomes" id="UP001280581"/>
    </source>
</evidence>
<evidence type="ECO:0000256" key="1">
    <source>
        <dbReference type="SAM" id="MobiDB-lite"/>
    </source>
</evidence>
<gene>
    <name evidence="3" type="ORF">GRF29_161g1430767</name>
</gene>
<feature type="transmembrane region" description="Helical" evidence="2">
    <location>
        <begin position="108"/>
        <end position="128"/>
    </location>
</feature>
<organism evidence="3 4">
    <name type="scientific">Pseudopithomyces chartarum</name>
    <dbReference type="NCBI Taxonomy" id="1892770"/>
    <lineage>
        <taxon>Eukaryota</taxon>
        <taxon>Fungi</taxon>
        <taxon>Dikarya</taxon>
        <taxon>Ascomycota</taxon>
        <taxon>Pezizomycotina</taxon>
        <taxon>Dothideomycetes</taxon>
        <taxon>Pleosporomycetidae</taxon>
        <taxon>Pleosporales</taxon>
        <taxon>Massarineae</taxon>
        <taxon>Didymosphaeriaceae</taxon>
        <taxon>Pseudopithomyces</taxon>
    </lineage>
</organism>
<dbReference type="EMBL" id="WVTA01000014">
    <property type="protein sequence ID" value="KAK3202496.1"/>
    <property type="molecule type" value="Genomic_DNA"/>
</dbReference>
<evidence type="ECO:0008006" key="5">
    <source>
        <dbReference type="Google" id="ProtNLM"/>
    </source>
</evidence>
<keyword evidence="2" id="KW-0812">Transmembrane</keyword>
<feature type="transmembrane region" description="Helical" evidence="2">
    <location>
        <begin position="176"/>
        <end position="196"/>
    </location>
</feature>
<feature type="transmembrane region" description="Helical" evidence="2">
    <location>
        <begin position="208"/>
        <end position="230"/>
    </location>
</feature>
<feature type="transmembrane region" description="Helical" evidence="2">
    <location>
        <begin position="71"/>
        <end position="96"/>
    </location>
</feature>
<proteinExistence type="predicted"/>
<feature type="region of interest" description="Disordered" evidence="1">
    <location>
        <begin position="525"/>
        <end position="577"/>
    </location>
</feature>
<feature type="compositionally biased region" description="Low complexity" evidence="1">
    <location>
        <begin position="381"/>
        <end position="427"/>
    </location>
</feature>
<evidence type="ECO:0000256" key="2">
    <source>
        <dbReference type="SAM" id="Phobius"/>
    </source>
</evidence>
<dbReference type="CDD" id="cd09917">
    <property type="entry name" value="F-box_SF"/>
    <property type="match status" value="1"/>
</dbReference>
<feature type="compositionally biased region" description="Pro residues" evidence="1">
    <location>
        <begin position="369"/>
        <end position="380"/>
    </location>
</feature>
<feature type="transmembrane region" description="Helical" evidence="2">
    <location>
        <begin position="27"/>
        <end position="51"/>
    </location>
</feature>